<dbReference type="InterPro" id="IPR044917">
    <property type="entry name" value="PRIMPOL"/>
</dbReference>
<accession>A0AAV6VXH2</accession>
<dbReference type="GO" id="GO:0042276">
    <property type="term" value="P:error-prone translesion synthesis"/>
    <property type="evidence" value="ECO:0007669"/>
    <property type="project" value="InterPro"/>
</dbReference>
<dbReference type="GO" id="GO:0006264">
    <property type="term" value="P:mitochondrial DNA replication"/>
    <property type="evidence" value="ECO:0007669"/>
    <property type="project" value="TreeGrafter"/>
</dbReference>
<comment type="catalytic activity">
    <reaction evidence="7">
        <text>DNA(n) + a 2'-deoxyribonucleoside 5'-triphosphate = DNA(n+1) + diphosphate</text>
        <dbReference type="Rhea" id="RHEA:22508"/>
        <dbReference type="Rhea" id="RHEA-COMP:17339"/>
        <dbReference type="Rhea" id="RHEA-COMP:17340"/>
        <dbReference type="ChEBI" id="CHEBI:33019"/>
        <dbReference type="ChEBI" id="CHEBI:61560"/>
        <dbReference type="ChEBI" id="CHEBI:173112"/>
        <dbReference type="EC" id="2.7.7.7"/>
    </reaction>
    <physiologicalReaction direction="left-to-right" evidence="7">
        <dbReference type="Rhea" id="RHEA:22509"/>
    </physiologicalReaction>
</comment>
<name>A0AAV6VXH2_9ARAC</name>
<evidence type="ECO:0000256" key="4">
    <source>
        <dbReference type="ARBA" id="ARBA00026139"/>
    </source>
</evidence>
<dbReference type="GO" id="GO:0005759">
    <property type="term" value="C:mitochondrial matrix"/>
    <property type="evidence" value="ECO:0007669"/>
    <property type="project" value="TreeGrafter"/>
</dbReference>
<evidence type="ECO:0000256" key="1">
    <source>
        <dbReference type="ARBA" id="ARBA00009762"/>
    </source>
</evidence>
<evidence type="ECO:0000256" key="5">
    <source>
        <dbReference type="ARBA" id="ARBA00044677"/>
    </source>
</evidence>
<dbReference type="GO" id="GO:0003682">
    <property type="term" value="F:chromatin binding"/>
    <property type="evidence" value="ECO:0007669"/>
    <property type="project" value="TreeGrafter"/>
</dbReference>
<evidence type="ECO:0000256" key="8">
    <source>
        <dbReference type="SAM" id="MobiDB-lite"/>
    </source>
</evidence>
<dbReference type="Pfam" id="PF03121">
    <property type="entry name" value="Herpes_UL52"/>
    <property type="match status" value="1"/>
</dbReference>
<evidence type="ECO:0000313" key="9">
    <source>
        <dbReference type="EMBL" id="KAG8200781.1"/>
    </source>
</evidence>
<keyword evidence="10" id="KW-1185">Reference proteome</keyword>
<gene>
    <name evidence="9" type="ORF">JTE90_006363</name>
</gene>
<dbReference type="Proteomes" id="UP000827092">
    <property type="component" value="Unassembled WGS sequence"/>
</dbReference>
<keyword evidence="3" id="KW-0548">Nucleotidyltransferase</keyword>
<organism evidence="9 10">
    <name type="scientific">Oedothorax gibbosus</name>
    <dbReference type="NCBI Taxonomy" id="931172"/>
    <lineage>
        <taxon>Eukaryota</taxon>
        <taxon>Metazoa</taxon>
        <taxon>Ecdysozoa</taxon>
        <taxon>Arthropoda</taxon>
        <taxon>Chelicerata</taxon>
        <taxon>Arachnida</taxon>
        <taxon>Araneae</taxon>
        <taxon>Araneomorphae</taxon>
        <taxon>Entelegynae</taxon>
        <taxon>Araneoidea</taxon>
        <taxon>Linyphiidae</taxon>
        <taxon>Erigoninae</taxon>
        <taxon>Oedothorax</taxon>
    </lineage>
</organism>
<dbReference type="AlphaFoldDB" id="A0AAV6VXH2"/>
<dbReference type="GO" id="GO:0031297">
    <property type="term" value="P:replication fork processing"/>
    <property type="evidence" value="ECO:0007669"/>
    <property type="project" value="TreeGrafter"/>
</dbReference>
<evidence type="ECO:0000256" key="3">
    <source>
        <dbReference type="ARBA" id="ARBA00022932"/>
    </source>
</evidence>
<dbReference type="GO" id="GO:0005634">
    <property type="term" value="C:nucleus"/>
    <property type="evidence" value="ECO:0007669"/>
    <property type="project" value="TreeGrafter"/>
</dbReference>
<comment type="similarity">
    <text evidence="1">Belongs to the eukaryotic-type primase small subunit family.</text>
</comment>
<dbReference type="GO" id="GO:0009411">
    <property type="term" value="P:response to UV"/>
    <property type="evidence" value="ECO:0007669"/>
    <property type="project" value="TreeGrafter"/>
</dbReference>
<dbReference type="GO" id="GO:0003887">
    <property type="term" value="F:DNA-directed DNA polymerase activity"/>
    <property type="evidence" value="ECO:0007669"/>
    <property type="project" value="UniProtKB-KW"/>
</dbReference>
<evidence type="ECO:0000256" key="6">
    <source>
        <dbReference type="ARBA" id="ARBA00044768"/>
    </source>
</evidence>
<comment type="catalytic activity">
    <reaction evidence="5">
        <text>ssDNA + n NTP = ssDNA/pppN(pN)n-1 hybrid + (n-1) diphosphate.</text>
        <dbReference type="EC" id="2.7.7.102"/>
    </reaction>
</comment>
<dbReference type="PANTHER" id="PTHR31399">
    <property type="entry name" value="DNA-DIRECTED PRIMASE / POLYMERASE PROTEIN"/>
    <property type="match status" value="1"/>
</dbReference>
<keyword evidence="3" id="KW-0808">Transferase</keyword>
<reference evidence="9 10" key="1">
    <citation type="journal article" date="2022" name="Nat. Ecol. Evol.">
        <title>A masculinizing supergene underlies an exaggerated male reproductive morph in a spider.</title>
        <authorList>
            <person name="Hendrickx F."/>
            <person name="De Corte Z."/>
            <person name="Sonet G."/>
            <person name="Van Belleghem S.M."/>
            <person name="Kostlbacher S."/>
            <person name="Vangestel C."/>
        </authorList>
    </citation>
    <scope>NUCLEOTIDE SEQUENCE [LARGE SCALE GENOMIC DNA]</scope>
    <source>
        <strain evidence="9">W744_W776</strain>
    </source>
</reference>
<dbReference type="EC" id="2.7.7.7" evidence="2"/>
<evidence type="ECO:0000256" key="7">
    <source>
        <dbReference type="ARBA" id="ARBA00047303"/>
    </source>
</evidence>
<sequence>MSKETETDRSVDRLAEEFYRPCNSTGVFCQSVVQLRKTYKEHIAKPIPASPKFRLDGPSVAWKIFKKLNHASAYADSFTKDCMVFSYEEKLPESSGQRLFLVTHPQHLWLNYKLRPLQERNTYEVIREDVPCKLYFDLEFNKAFNFGIDGIKITNIFIKCIIAAMFEDYNLELSNNNFLWLDSSSDKKYICHLILQIPDVAFVNNVQAGYFVSKMLSNIRKIIETKEKSKVLWPSYEELECLFVTNADDRSVTFCDDGVYTKNRNFRLFLSTKYGKNVPLVLSDNNQYRPDLKIGKPRFFQTIQTSCPDENLKRHYQMDETIFYDSLVTYFRNGKTYKRLLSCDPFGKANTASKGSLSSKLKLGFSGVSPSIGPSPYPEVDEFISSVVKDEISSGFIRKWSYLDSEEVIIYDIGGFRYCARIGRHHKSNNIMIIVDMRSKIYYQKCHDPECRAQGFKSIAKPLPEYIASLYNIPDDFFEENCFTQLPTQLNMITDTSDDNITNNNLHKISNEFLEDLCLDSYPFTQLCMQESKNNTNGITNAEEMDTKSQVVQDLEQEQSFAADTSFDDLCMEDLESEFATQSVKDGPETVGDPPCDTFSENANSNTDEMYSDDDLMLAEAASVIEVSFSDSMFSEETIF</sequence>
<feature type="region of interest" description="Disordered" evidence="8">
    <location>
        <begin position="580"/>
        <end position="600"/>
    </location>
</feature>
<dbReference type="EC" id="2.7.7.102" evidence="6"/>
<proteinExistence type="inferred from homology"/>
<dbReference type="PANTHER" id="PTHR31399:SF0">
    <property type="entry name" value="DNA-DIRECTED PRIMASE_POLYMERASE PROTEIN"/>
    <property type="match status" value="1"/>
</dbReference>
<keyword evidence="3" id="KW-0239">DNA-directed DNA polymerase</keyword>
<comment type="caution">
    <text evidence="9">The sequence shown here is derived from an EMBL/GenBank/DDBJ whole genome shotgun (WGS) entry which is preliminary data.</text>
</comment>
<dbReference type="EMBL" id="JAFNEN010000013">
    <property type="protein sequence ID" value="KAG8200781.1"/>
    <property type="molecule type" value="Genomic_DNA"/>
</dbReference>
<evidence type="ECO:0000313" key="10">
    <source>
        <dbReference type="Proteomes" id="UP000827092"/>
    </source>
</evidence>
<evidence type="ECO:0000256" key="2">
    <source>
        <dbReference type="ARBA" id="ARBA00012417"/>
    </source>
</evidence>
<protein>
    <recommendedName>
        <fullName evidence="4">DNA-directed primase/polymerase protein</fullName>
        <ecNumber evidence="6">2.7.7.102</ecNumber>
        <ecNumber evidence="2">2.7.7.7</ecNumber>
    </recommendedName>
</protein>